<dbReference type="GO" id="GO:0004639">
    <property type="term" value="F:phosphoribosylaminoimidazolesuccinocarboxamide synthase activity"/>
    <property type="evidence" value="ECO:0007669"/>
    <property type="project" value="UniProtKB-UniRule"/>
</dbReference>
<reference evidence="10 11" key="1">
    <citation type="submission" date="2019-03" db="EMBL/GenBank/DDBJ databases">
        <title>Metabolic potential of uncultured bacteria and archaea associated with petroleum seepage in deep-sea sediments.</title>
        <authorList>
            <person name="Dong X."/>
            <person name="Hubert C."/>
        </authorList>
    </citation>
    <scope>NUCLEOTIDE SEQUENCE [LARGE SCALE GENOMIC DNA]</scope>
    <source>
        <strain evidence="10">E44_bin3</strain>
    </source>
</reference>
<keyword evidence="6 8" id="KW-0067">ATP-binding</keyword>
<dbReference type="HAMAP" id="MF_00137">
    <property type="entry name" value="SAICAR_synth"/>
    <property type="match status" value="1"/>
</dbReference>
<dbReference type="GO" id="GO:0005524">
    <property type="term" value="F:ATP binding"/>
    <property type="evidence" value="ECO:0007669"/>
    <property type="project" value="UniProtKB-KW"/>
</dbReference>
<comment type="catalytic activity">
    <reaction evidence="7 8">
        <text>5-amino-1-(5-phospho-D-ribosyl)imidazole-4-carboxylate + L-aspartate + ATP = (2S)-2-[5-amino-1-(5-phospho-beta-D-ribosyl)imidazole-4-carboxamido]succinate + ADP + phosphate + 2 H(+)</text>
        <dbReference type="Rhea" id="RHEA:22628"/>
        <dbReference type="ChEBI" id="CHEBI:15378"/>
        <dbReference type="ChEBI" id="CHEBI:29991"/>
        <dbReference type="ChEBI" id="CHEBI:30616"/>
        <dbReference type="ChEBI" id="CHEBI:43474"/>
        <dbReference type="ChEBI" id="CHEBI:58443"/>
        <dbReference type="ChEBI" id="CHEBI:77657"/>
        <dbReference type="ChEBI" id="CHEBI:456216"/>
        <dbReference type="EC" id="6.3.2.6"/>
    </reaction>
</comment>
<dbReference type="InterPro" id="IPR001636">
    <property type="entry name" value="SAICAR_synth"/>
</dbReference>
<evidence type="ECO:0000256" key="7">
    <source>
        <dbReference type="ARBA" id="ARBA00048475"/>
    </source>
</evidence>
<gene>
    <name evidence="8" type="primary">purC</name>
    <name evidence="10" type="ORF">E3J68_01510</name>
</gene>
<keyword evidence="5 8" id="KW-0658">Purine biosynthesis</keyword>
<evidence type="ECO:0000256" key="6">
    <source>
        <dbReference type="ARBA" id="ARBA00022840"/>
    </source>
</evidence>
<dbReference type="AlphaFoldDB" id="A0A523TGX4"/>
<evidence type="ECO:0000259" key="9">
    <source>
        <dbReference type="Pfam" id="PF01259"/>
    </source>
</evidence>
<dbReference type="GO" id="GO:0006189">
    <property type="term" value="P:'de novo' IMP biosynthetic process"/>
    <property type="evidence" value="ECO:0007669"/>
    <property type="project" value="UniProtKB-UniRule"/>
</dbReference>
<comment type="similarity">
    <text evidence="2 8">Belongs to the SAICAR synthetase family.</text>
</comment>
<evidence type="ECO:0000256" key="8">
    <source>
        <dbReference type="HAMAP-Rule" id="MF_00137"/>
    </source>
</evidence>
<dbReference type="PANTHER" id="PTHR43700:SF1">
    <property type="entry name" value="PHOSPHORIBOSYLAMINOIMIDAZOLE-SUCCINOCARBOXAMIDE SYNTHASE"/>
    <property type="match status" value="1"/>
</dbReference>
<dbReference type="InterPro" id="IPR028923">
    <property type="entry name" value="SAICAR_synt/ADE2_N"/>
</dbReference>
<comment type="caution">
    <text evidence="10">The sequence shown here is derived from an EMBL/GenBank/DDBJ whole genome shotgun (WGS) entry which is preliminary data.</text>
</comment>
<dbReference type="PROSITE" id="PS01057">
    <property type="entry name" value="SAICAR_SYNTHETASE_1"/>
    <property type="match status" value="1"/>
</dbReference>
<evidence type="ECO:0000256" key="4">
    <source>
        <dbReference type="ARBA" id="ARBA00022741"/>
    </source>
</evidence>
<dbReference type="SUPFAM" id="SSF56104">
    <property type="entry name" value="SAICAR synthase-like"/>
    <property type="match status" value="1"/>
</dbReference>
<proteinExistence type="inferred from homology"/>
<feature type="domain" description="SAICAR synthetase/ADE2 N-terminal" evidence="9">
    <location>
        <begin position="18"/>
        <end position="268"/>
    </location>
</feature>
<dbReference type="UniPathway" id="UPA00074">
    <property type="reaction ID" value="UER00131"/>
</dbReference>
<keyword evidence="3 8" id="KW-0436">Ligase</keyword>
<evidence type="ECO:0000256" key="2">
    <source>
        <dbReference type="ARBA" id="ARBA00010190"/>
    </source>
</evidence>
<dbReference type="Proteomes" id="UP000316517">
    <property type="component" value="Unassembled WGS sequence"/>
</dbReference>
<dbReference type="FunFam" id="3.30.470.20:FF:000015">
    <property type="entry name" value="Phosphoribosylaminoimidazole-succinocarboxamide synthase"/>
    <property type="match status" value="1"/>
</dbReference>
<evidence type="ECO:0000256" key="3">
    <source>
        <dbReference type="ARBA" id="ARBA00022598"/>
    </source>
</evidence>
<evidence type="ECO:0000313" key="11">
    <source>
        <dbReference type="Proteomes" id="UP000316517"/>
    </source>
</evidence>
<dbReference type="EMBL" id="SOJT01000071">
    <property type="protein sequence ID" value="TET29608.1"/>
    <property type="molecule type" value="Genomic_DNA"/>
</dbReference>
<dbReference type="Gene3D" id="3.30.200.20">
    <property type="entry name" value="Phosphorylase Kinase, domain 1"/>
    <property type="match status" value="1"/>
</dbReference>
<keyword evidence="4 8" id="KW-0547">Nucleotide-binding</keyword>
<organism evidence="10 11">
    <name type="scientific">Aerophobetes bacterium</name>
    <dbReference type="NCBI Taxonomy" id="2030807"/>
    <lineage>
        <taxon>Bacteria</taxon>
        <taxon>Candidatus Aerophobota</taxon>
    </lineage>
</organism>
<evidence type="ECO:0000313" key="10">
    <source>
        <dbReference type="EMBL" id="TET29608.1"/>
    </source>
</evidence>
<dbReference type="PANTHER" id="PTHR43700">
    <property type="entry name" value="PHOSPHORIBOSYLAMINOIMIDAZOLE-SUCCINOCARBOXAMIDE SYNTHASE"/>
    <property type="match status" value="1"/>
</dbReference>
<dbReference type="GO" id="GO:0005737">
    <property type="term" value="C:cytoplasm"/>
    <property type="evidence" value="ECO:0007669"/>
    <property type="project" value="TreeGrafter"/>
</dbReference>
<dbReference type="Pfam" id="PF01259">
    <property type="entry name" value="SAICAR_synt"/>
    <property type="match status" value="1"/>
</dbReference>
<evidence type="ECO:0000256" key="5">
    <source>
        <dbReference type="ARBA" id="ARBA00022755"/>
    </source>
</evidence>
<accession>A0A523TGX4</accession>
<sequence>MCPLSPITQTDLPGVKLFKRGKVRDIYDLGDELLIVATDRVSAFDCVLPDPIPSKGKVLTALSSFWFNRTRDTIPNHLITTSLKDYPPDLQQFKDILEGRSMLVKRSEVIKIECIVRGYLAGSAYKEYRNYGSICGITLPRDLREADPLPEVIFTPATKASSGHDINITREKMRKLIGDELSERLAEISLKIYKRASELLKPRGIMVSDTKFEFGFFNGEVILIDELLTPDSSRFWSREEYRPGQHQKSFDKQFLRDYLETLPWDKTPPAPHLPPHIIKKTSERYLEAYQRITGEKLGI</sequence>
<dbReference type="NCBIfam" id="NF010568">
    <property type="entry name" value="PRK13961.1"/>
    <property type="match status" value="1"/>
</dbReference>
<comment type="pathway">
    <text evidence="1 8">Purine metabolism; IMP biosynthesis via de novo pathway; 5-amino-1-(5-phospho-D-ribosyl)imidazole-4-carboxamide from 5-amino-1-(5-phospho-D-ribosyl)imidazole-4-carboxylate: step 1/2.</text>
</comment>
<dbReference type="CDD" id="cd01414">
    <property type="entry name" value="SAICAR_synt_Sc"/>
    <property type="match status" value="1"/>
</dbReference>
<dbReference type="EC" id="6.3.2.6" evidence="8"/>
<name>A0A523TGX4_UNCAE</name>
<dbReference type="InterPro" id="IPR018236">
    <property type="entry name" value="SAICAR_synthetase_CS"/>
</dbReference>
<dbReference type="PROSITE" id="PS50096">
    <property type="entry name" value="IQ"/>
    <property type="match status" value="1"/>
</dbReference>
<dbReference type="NCBIfam" id="TIGR00081">
    <property type="entry name" value="purC"/>
    <property type="match status" value="1"/>
</dbReference>
<dbReference type="Gene3D" id="3.30.470.20">
    <property type="entry name" value="ATP-grasp fold, B domain"/>
    <property type="match status" value="1"/>
</dbReference>
<evidence type="ECO:0000256" key="1">
    <source>
        <dbReference type="ARBA" id="ARBA00004672"/>
    </source>
</evidence>
<protein>
    <recommendedName>
        <fullName evidence="8">Phosphoribosylaminoimidazole-succinocarboxamide synthase</fullName>
        <ecNumber evidence="8">6.3.2.6</ecNumber>
    </recommendedName>
    <alternativeName>
        <fullName evidence="8">SAICAR synthetase</fullName>
    </alternativeName>
</protein>